<feature type="compositionally biased region" description="Pro residues" evidence="1">
    <location>
        <begin position="43"/>
        <end position="57"/>
    </location>
</feature>
<dbReference type="Proteomes" id="UP001221757">
    <property type="component" value="Unassembled WGS sequence"/>
</dbReference>
<dbReference type="AlphaFoldDB" id="A0AAD7BSW8"/>
<feature type="region of interest" description="Disordered" evidence="1">
    <location>
        <begin position="503"/>
        <end position="523"/>
    </location>
</feature>
<feature type="compositionally biased region" description="Polar residues" evidence="1">
    <location>
        <begin position="235"/>
        <end position="254"/>
    </location>
</feature>
<feature type="compositionally biased region" description="Basic and acidic residues" evidence="1">
    <location>
        <begin position="342"/>
        <end position="355"/>
    </location>
</feature>
<evidence type="ECO:0000256" key="1">
    <source>
        <dbReference type="SAM" id="MobiDB-lite"/>
    </source>
</evidence>
<evidence type="ECO:0000313" key="2">
    <source>
        <dbReference type="EMBL" id="KAJ7629928.1"/>
    </source>
</evidence>
<accession>A0AAD7BSW8</accession>
<organism evidence="2 3">
    <name type="scientific">Mycena rosella</name>
    <name type="common">Pink bonnet</name>
    <name type="synonym">Agaricus rosellus</name>
    <dbReference type="NCBI Taxonomy" id="1033263"/>
    <lineage>
        <taxon>Eukaryota</taxon>
        <taxon>Fungi</taxon>
        <taxon>Dikarya</taxon>
        <taxon>Basidiomycota</taxon>
        <taxon>Agaricomycotina</taxon>
        <taxon>Agaricomycetes</taxon>
        <taxon>Agaricomycetidae</taxon>
        <taxon>Agaricales</taxon>
        <taxon>Marasmiineae</taxon>
        <taxon>Mycenaceae</taxon>
        <taxon>Mycena</taxon>
    </lineage>
</organism>
<dbReference type="EMBL" id="JARKIE010000523">
    <property type="protein sequence ID" value="KAJ7629928.1"/>
    <property type="molecule type" value="Genomic_DNA"/>
</dbReference>
<name>A0AAD7BSW8_MYCRO</name>
<evidence type="ECO:0000313" key="3">
    <source>
        <dbReference type="Proteomes" id="UP001221757"/>
    </source>
</evidence>
<feature type="compositionally biased region" description="Basic residues" evidence="1">
    <location>
        <begin position="406"/>
        <end position="416"/>
    </location>
</feature>
<comment type="caution">
    <text evidence="2">The sequence shown here is derived from an EMBL/GenBank/DDBJ whole genome shotgun (WGS) entry which is preliminary data.</text>
</comment>
<reference evidence="2" key="1">
    <citation type="submission" date="2023-03" db="EMBL/GenBank/DDBJ databases">
        <title>Massive genome expansion in bonnet fungi (Mycena s.s.) driven by repeated elements and novel gene families across ecological guilds.</title>
        <authorList>
            <consortium name="Lawrence Berkeley National Laboratory"/>
            <person name="Harder C.B."/>
            <person name="Miyauchi S."/>
            <person name="Viragh M."/>
            <person name="Kuo A."/>
            <person name="Thoen E."/>
            <person name="Andreopoulos B."/>
            <person name="Lu D."/>
            <person name="Skrede I."/>
            <person name="Drula E."/>
            <person name="Henrissat B."/>
            <person name="Morin E."/>
            <person name="Kohler A."/>
            <person name="Barry K."/>
            <person name="LaButti K."/>
            <person name="Morin E."/>
            <person name="Salamov A."/>
            <person name="Lipzen A."/>
            <person name="Mereny Z."/>
            <person name="Hegedus B."/>
            <person name="Baldrian P."/>
            <person name="Stursova M."/>
            <person name="Weitz H."/>
            <person name="Taylor A."/>
            <person name="Grigoriev I.V."/>
            <person name="Nagy L.G."/>
            <person name="Martin F."/>
            <person name="Kauserud H."/>
        </authorList>
    </citation>
    <scope>NUCLEOTIDE SEQUENCE</scope>
    <source>
        <strain evidence="2">CBHHK067</strain>
    </source>
</reference>
<feature type="region of interest" description="Disordered" evidence="1">
    <location>
        <begin position="226"/>
        <end position="254"/>
    </location>
</feature>
<feature type="compositionally biased region" description="Acidic residues" evidence="1">
    <location>
        <begin position="370"/>
        <end position="402"/>
    </location>
</feature>
<feature type="region of interest" description="Disordered" evidence="1">
    <location>
        <begin position="1"/>
        <end position="109"/>
    </location>
</feature>
<keyword evidence="3" id="KW-1185">Reference proteome</keyword>
<gene>
    <name evidence="2" type="ORF">B0H17DRAFT_1217949</name>
</gene>
<sequence>MSALPPGRRSTRSTAQPLVPGLSNEWAPRKHKPKPKCTQPQPNATPKPPPLPLPAPPASTNNVVVAERAPSASPAGVSHPLSGSYRTDRVHRPVAPTTPASSTLRPAAAHPPVLDAPAFVPPPFAAFKTQFSELMHLSSSEQELRDQLMSSCRAPLALATSMFTPDALPVLASSIGPTTITATAAAVLTVAAGASPPSTADSLPIPASVIGSAIATAILARPSHQTSLKDGLSTGRPTTHATGRQLSCTKSNTGCREDLPPRPCFVPPVLARSSSEDTQSSEEKLADILKGGDNGFDDDGSEDNYVVQADAEERRIKYEHQSNYHLRHTMTLHEEDEQEERDFEREAQDDPELKWLHAQAKGKWKAWESNTDDDDDDDDDDEDGDNEQQQDDEDNEESEEEEPAKQKQKQGGKKVGKSSGIVPPRKSKSKSTTSVDGSLNNTDDAATLLEWKEVFDTQVEMLASQLNKPSVSLWDFLDRTPSNTRKMGAWNMFQRWLYVPTGGKQVHSKDGTGTGTCQPVKTT</sequence>
<protein>
    <submittedName>
        <fullName evidence="2">Uncharacterized protein</fullName>
    </submittedName>
</protein>
<feature type="region of interest" description="Disordered" evidence="1">
    <location>
        <begin position="327"/>
        <end position="441"/>
    </location>
</feature>
<proteinExistence type="predicted"/>